<keyword evidence="3" id="KW-0804">Transcription</keyword>
<evidence type="ECO:0000256" key="1">
    <source>
        <dbReference type="ARBA" id="ARBA00023015"/>
    </source>
</evidence>
<dbReference type="GO" id="GO:0000976">
    <property type="term" value="F:transcription cis-regulatory region binding"/>
    <property type="evidence" value="ECO:0007669"/>
    <property type="project" value="TreeGrafter"/>
</dbReference>
<protein>
    <submittedName>
        <fullName evidence="5">TetR/AcrR family transcriptional regulator</fullName>
    </submittedName>
</protein>
<sequence>MAVGTLYRHFPTKTDLVASAVAASIERVADEAEAAGRRLDDGANALEELSAYLARVVDACAANQAVKAAAQTLGADGVRSGALDRADVALARLIEAGQADGDIHPDVTVADLHLLCGSIPTGGSMADRARWHTPVMAGPTTRARPASA</sequence>
<keyword evidence="1" id="KW-0805">Transcription regulation</keyword>
<keyword evidence="6" id="KW-1185">Reference proteome</keyword>
<dbReference type="PANTHER" id="PTHR30055:SF234">
    <property type="entry name" value="HTH-TYPE TRANSCRIPTIONAL REGULATOR BETI"/>
    <property type="match status" value="1"/>
</dbReference>
<dbReference type="InterPro" id="IPR036271">
    <property type="entry name" value="Tet_transcr_reg_TetR-rel_C_sf"/>
</dbReference>
<accession>A0A9X1TLR1</accession>
<dbReference type="InterPro" id="IPR049445">
    <property type="entry name" value="TetR_SbtR-like_C"/>
</dbReference>
<evidence type="ECO:0000256" key="2">
    <source>
        <dbReference type="ARBA" id="ARBA00023125"/>
    </source>
</evidence>
<evidence type="ECO:0000313" key="6">
    <source>
        <dbReference type="Proteomes" id="UP001139384"/>
    </source>
</evidence>
<dbReference type="InterPro" id="IPR050109">
    <property type="entry name" value="HTH-type_TetR-like_transc_reg"/>
</dbReference>
<feature type="domain" description="Transcriptional regulator SbtR-like C-terminal" evidence="4">
    <location>
        <begin position="48"/>
        <end position="121"/>
    </location>
</feature>
<dbReference type="AlphaFoldDB" id="A0A9X1TLR1"/>
<dbReference type="Pfam" id="PF21597">
    <property type="entry name" value="TetR_C_43"/>
    <property type="match status" value="1"/>
</dbReference>
<dbReference type="Proteomes" id="UP001139384">
    <property type="component" value="Unassembled WGS sequence"/>
</dbReference>
<dbReference type="SUPFAM" id="SSF48498">
    <property type="entry name" value="Tetracyclin repressor-like, C-terminal domain"/>
    <property type="match status" value="1"/>
</dbReference>
<evidence type="ECO:0000313" key="5">
    <source>
        <dbReference type="EMBL" id="MCF1596696.1"/>
    </source>
</evidence>
<keyword evidence="2" id="KW-0238">DNA-binding</keyword>
<organism evidence="5 6">
    <name type="scientific">Streptomyces muensis</name>
    <dbReference type="NCBI Taxonomy" id="1077944"/>
    <lineage>
        <taxon>Bacteria</taxon>
        <taxon>Bacillati</taxon>
        <taxon>Actinomycetota</taxon>
        <taxon>Actinomycetes</taxon>
        <taxon>Kitasatosporales</taxon>
        <taxon>Streptomycetaceae</taxon>
        <taxon>Streptomyces</taxon>
    </lineage>
</organism>
<evidence type="ECO:0000259" key="4">
    <source>
        <dbReference type="Pfam" id="PF21597"/>
    </source>
</evidence>
<reference evidence="5" key="1">
    <citation type="submission" date="2022-01" db="EMBL/GenBank/DDBJ databases">
        <title>Draft Genome Sequences of Seven Type Strains of the Genus Streptomyces.</title>
        <authorList>
            <person name="Aziz S."/>
            <person name="Coretto E."/>
            <person name="Chronakova A."/>
            <person name="Sproer C."/>
            <person name="Huber K."/>
            <person name="Nouioui I."/>
            <person name="Gross H."/>
        </authorList>
    </citation>
    <scope>NUCLEOTIDE SEQUENCE</scope>
    <source>
        <strain evidence="5">DSM 103493</strain>
    </source>
</reference>
<comment type="caution">
    <text evidence="5">The sequence shown here is derived from an EMBL/GenBank/DDBJ whole genome shotgun (WGS) entry which is preliminary data.</text>
</comment>
<gene>
    <name evidence="5" type="ORF">L0P92_24475</name>
</gene>
<dbReference type="GO" id="GO:0003700">
    <property type="term" value="F:DNA-binding transcription factor activity"/>
    <property type="evidence" value="ECO:0007669"/>
    <property type="project" value="TreeGrafter"/>
</dbReference>
<evidence type="ECO:0000256" key="3">
    <source>
        <dbReference type="ARBA" id="ARBA00023163"/>
    </source>
</evidence>
<name>A0A9X1TLR1_STRM4</name>
<proteinExistence type="predicted"/>
<dbReference type="InterPro" id="IPR009057">
    <property type="entry name" value="Homeodomain-like_sf"/>
</dbReference>
<dbReference type="PANTHER" id="PTHR30055">
    <property type="entry name" value="HTH-TYPE TRANSCRIPTIONAL REGULATOR RUTR"/>
    <property type="match status" value="1"/>
</dbReference>
<dbReference type="RefSeq" id="WP_234765065.1">
    <property type="nucleotide sequence ID" value="NZ_JAKEIP010000111.1"/>
</dbReference>
<dbReference type="SUPFAM" id="SSF46689">
    <property type="entry name" value="Homeodomain-like"/>
    <property type="match status" value="1"/>
</dbReference>
<dbReference type="Gene3D" id="1.10.357.10">
    <property type="entry name" value="Tetracycline Repressor, domain 2"/>
    <property type="match status" value="1"/>
</dbReference>
<dbReference type="EMBL" id="JAKEIP010000111">
    <property type="protein sequence ID" value="MCF1596696.1"/>
    <property type="molecule type" value="Genomic_DNA"/>
</dbReference>